<dbReference type="AlphaFoldDB" id="A0A542DGS0"/>
<dbReference type="Pfam" id="PF09660">
    <property type="entry name" value="DUF2397"/>
    <property type="match status" value="1"/>
</dbReference>
<dbReference type="InterPro" id="IPR013493">
    <property type="entry name" value="CHP02677"/>
</dbReference>
<keyword evidence="2" id="KW-1185">Reference proteome</keyword>
<reference evidence="1 2" key="1">
    <citation type="submission" date="2019-06" db="EMBL/GenBank/DDBJ databases">
        <title>Sequencing the genomes of 1000 actinobacteria strains.</title>
        <authorList>
            <person name="Klenk H.-P."/>
        </authorList>
    </citation>
    <scope>NUCLEOTIDE SEQUENCE [LARGE SCALE GENOMIC DNA]</scope>
    <source>
        <strain evidence="1 2">DSM 45679</strain>
    </source>
</reference>
<evidence type="ECO:0000313" key="2">
    <source>
        <dbReference type="Proteomes" id="UP000320876"/>
    </source>
</evidence>
<organism evidence="1 2">
    <name type="scientific">Amycolatopsis cihanbeyliensis</name>
    <dbReference type="NCBI Taxonomy" id="1128664"/>
    <lineage>
        <taxon>Bacteria</taxon>
        <taxon>Bacillati</taxon>
        <taxon>Actinomycetota</taxon>
        <taxon>Actinomycetes</taxon>
        <taxon>Pseudonocardiales</taxon>
        <taxon>Pseudonocardiaceae</taxon>
        <taxon>Amycolatopsis</taxon>
    </lineage>
</organism>
<dbReference type="RefSeq" id="WP_141997150.1">
    <property type="nucleotide sequence ID" value="NZ_VFML01000001.1"/>
</dbReference>
<dbReference type="Proteomes" id="UP000320876">
    <property type="component" value="Unassembled WGS sequence"/>
</dbReference>
<comment type="caution">
    <text evidence="1">The sequence shown here is derived from an EMBL/GenBank/DDBJ whole genome shotgun (WGS) entry which is preliminary data.</text>
</comment>
<dbReference type="EMBL" id="VFML01000001">
    <property type="protein sequence ID" value="TQJ02279.1"/>
    <property type="molecule type" value="Genomic_DNA"/>
</dbReference>
<name>A0A542DGS0_AMYCI</name>
<sequence length="544" mass="60489">MTEDEELPEHSQSDLWAAHLPGQDLVPAYLVSRFAAQYRAIVEVLLEAQDTSLTGVSFDDVLARVRTYLAERLPAELADELTGEDRFGLDARLDRLVKWGVLTRWQDPARTGEDFLRRRDRYQLTPQAARLHTFWTQEQDADEDAAADLTLAPQAIRDRLETFARAVREHRYRDAAGEYQQIISLHQGMAAAARTWQRSLAHALSGGPDPEKQDVLWRTLKSYIALWGEQVDVHTPRIATLIGELAEVLTEPVWRACVRSAQGEDTTDDLVHGQAARWSRTWTALSAWFSGADAQARRLRRQLRDLVAPWARNMHILMDTGGVVTRRAELLRLAQAIERAQDDEAAWRMWDTAVGVFPARHLLLASDAADDHTRTWADAPAAPVTARYREQGVKAAVGRRAQAVDYSAGRAAARRARAEAIAARRDAEASLRARSGTRLSEWEPLSDPELDLVFELFGIARQRGDGGSRTAVTADGRWRVRLTPVPDSPGTATLHGPGGRRRRAARAAGLEGLRGRDQGRVAGRVVAHRGRPCRCQGQGDVAAP</sequence>
<accession>A0A542DGS0</accession>
<gene>
    <name evidence="1" type="ORF">FB471_2002</name>
</gene>
<proteinExistence type="predicted"/>
<protein>
    <submittedName>
        <fullName evidence="1">Uncharacterized protein (TIGR02677 family)</fullName>
    </submittedName>
</protein>
<evidence type="ECO:0000313" key="1">
    <source>
        <dbReference type="EMBL" id="TQJ02279.1"/>
    </source>
</evidence>
<dbReference type="OrthoDB" id="5508807at2"/>